<dbReference type="STRING" id="856736.SAMN04488058_10390"/>
<evidence type="ECO:0000313" key="2">
    <source>
        <dbReference type="Proteomes" id="UP000199223"/>
    </source>
</evidence>
<dbReference type="Proteomes" id="UP000199223">
    <property type="component" value="Unassembled WGS sequence"/>
</dbReference>
<dbReference type="AlphaFoldDB" id="A0A1H6VB70"/>
<keyword evidence="2" id="KW-1185">Reference proteome</keyword>
<dbReference type="SUPFAM" id="SSF54593">
    <property type="entry name" value="Glyoxalase/Bleomycin resistance protein/Dihydroxybiphenyl dioxygenase"/>
    <property type="match status" value="1"/>
</dbReference>
<dbReference type="InterPro" id="IPR029068">
    <property type="entry name" value="Glyas_Bleomycin-R_OHBP_Dase"/>
</dbReference>
<evidence type="ECO:0000313" key="1">
    <source>
        <dbReference type="EMBL" id="SEJ01076.1"/>
    </source>
</evidence>
<name>A0A1H6VB70_9DEIO</name>
<proteinExistence type="predicted"/>
<accession>A0A1H6VB70</accession>
<gene>
    <name evidence="1" type="ORF">SAMN04488058_10390</name>
</gene>
<protein>
    <submittedName>
        <fullName evidence="1">Uncharacterized protein</fullName>
    </submittedName>
</protein>
<dbReference type="EMBL" id="FNZA01000003">
    <property type="protein sequence ID" value="SEJ01076.1"/>
    <property type="molecule type" value="Genomic_DNA"/>
</dbReference>
<organism evidence="1 2">
    <name type="scientific">Deinococcus reticulitermitis</name>
    <dbReference type="NCBI Taxonomy" id="856736"/>
    <lineage>
        <taxon>Bacteria</taxon>
        <taxon>Thermotogati</taxon>
        <taxon>Deinococcota</taxon>
        <taxon>Deinococci</taxon>
        <taxon>Deinococcales</taxon>
        <taxon>Deinococcaceae</taxon>
        <taxon>Deinococcus</taxon>
    </lineage>
</organism>
<sequence>MDGDRGAGLLLFLHGSRTRHATGFALPGFEVTASLDTGGAHLAPLSCGEVPEIVDEGFGRTLTLLDPDRYAWTLTKHDPELYT</sequence>
<reference evidence="2" key="1">
    <citation type="submission" date="2016-10" db="EMBL/GenBank/DDBJ databases">
        <authorList>
            <person name="Varghese N."/>
            <person name="Submissions S."/>
        </authorList>
    </citation>
    <scope>NUCLEOTIDE SEQUENCE [LARGE SCALE GENOMIC DNA]</scope>
    <source>
        <strain evidence="2">CGMCC 1.10218</strain>
    </source>
</reference>